<organism evidence="2 3">
    <name type="scientific">Dyella flagellata</name>
    <dbReference type="NCBI Taxonomy" id="1867833"/>
    <lineage>
        <taxon>Bacteria</taxon>
        <taxon>Pseudomonadati</taxon>
        <taxon>Pseudomonadota</taxon>
        <taxon>Gammaproteobacteria</taxon>
        <taxon>Lysobacterales</taxon>
        <taxon>Rhodanobacteraceae</taxon>
        <taxon>Dyella</taxon>
    </lineage>
</organism>
<dbReference type="EMBL" id="BSOA01000018">
    <property type="protein sequence ID" value="GLQ88517.1"/>
    <property type="molecule type" value="Genomic_DNA"/>
</dbReference>
<evidence type="ECO:0000256" key="1">
    <source>
        <dbReference type="SAM" id="SignalP"/>
    </source>
</evidence>
<keyword evidence="3" id="KW-1185">Reference proteome</keyword>
<gene>
    <name evidence="2" type="ORF">GCM10007898_20870</name>
</gene>
<evidence type="ECO:0000313" key="2">
    <source>
        <dbReference type="EMBL" id="GLQ88517.1"/>
    </source>
</evidence>
<proteinExistence type="predicted"/>
<keyword evidence="1" id="KW-0732">Signal</keyword>
<protein>
    <submittedName>
        <fullName evidence="2">Uncharacterized protein</fullName>
    </submittedName>
</protein>
<name>A0ABQ5XC30_9GAMM</name>
<feature type="signal peptide" evidence="1">
    <location>
        <begin position="1"/>
        <end position="25"/>
    </location>
</feature>
<evidence type="ECO:0000313" key="3">
    <source>
        <dbReference type="Proteomes" id="UP001156627"/>
    </source>
</evidence>
<comment type="caution">
    <text evidence="2">The sequence shown here is derived from an EMBL/GenBank/DDBJ whole genome shotgun (WGS) entry which is preliminary data.</text>
</comment>
<dbReference type="Proteomes" id="UP001156627">
    <property type="component" value="Unassembled WGS sequence"/>
</dbReference>
<sequence length="265" mass="26314">MKTPFMASALVLVAAALGYTPYAAAQDTNLASASMTVCATSGTVTLTVLGVTQVLPINCQGSATISVPGTTQKVSANLNVGLLGMNVMSLAGTTATAQETIGVDSTSLSGSVQSGTLSFLNSAVMIGNTTAALSCNARALSTTLQCQSSLGNASVSVDGLPISLPNPIPINYTIPVSNISVNVDTPLGQVSIATSGTLTLNGVVANGLNTPNITVAQLGERLQVSGGTTVLGLGLVSVAVDATNSNSASVQTTSSSPVFTNVTFQ</sequence>
<reference evidence="3" key="1">
    <citation type="journal article" date="2019" name="Int. J. Syst. Evol. Microbiol.">
        <title>The Global Catalogue of Microorganisms (GCM) 10K type strain sequencing project: providing services to taxonomists for standard genome sequencing and annotation.</title>
        <authorList>
            <consortium name="The Broad Institute Genomics Platform"/>
            <consortium name="The Broad Institute Genome Sequencing Center for Infectious Disease"/>
            <person name="Wu L."/>
            <person name="Ma J."/>
        </authorList>
    </citation>
    <scope>NUCLEOTIDE SEQUENCE [LARGE SCALE GENOMIC DNA]</scope>
    <source>
        <strain evidence="3">NBRC 111981</strain>
    </source>
</reference>
<accession>A0ABQ5XC30</accession>
<dbReference type="RefSeq" id="WP_284331960.1">
    <property type="nucleotide sequence ID" value="NZ_BSOA01000018.1"/>
</dbReference>
<feature type="chain" id="PRO_5045395330" evidence="1">
    <location>
        <begin position="26"/>
        <end position="265"/>
    </location>
</feature>